<comment type="caution">
    <text evidence="1">The sequence shown here is derived from an EMBL/GenBank/DDBJ whole genome shotgun (WGS) entry which is preliminary data.</text>
</comment>
<reference evidence="1 2" key="1">
    <citation type="submission" date="2022-07" db="EMBL/GenBank/DDBJ databases">
        <title>Methylomonas rivi sp. nov., Methylomonas rosea sp. nov., Methylomonas aureus sp. nov. and Methylomonas subterranea sp. nov., four novel methanotrophs isolated from a freshwater creek and the deep terrestrial subsurface.</title>
        <authorList>
            <person name="Abin C."/>
            <person name="Sankaranarayanan K."/>
            <person name="Garner C."/>
            <person name="Sindelar R."/>
            <person name="Kotary K."/>
            <person name="Garner R."/>
            <person name="Barclay S."/>
            <person name="Lawson P."/>
            <person name="Krumholz L."/>
        </authorList>
    </citation>
    <scope>NUCLEOTIDE SEQUENCE [LARGE SCALE GENOMIC DNA]</scope>
    <source>
        <strain evidence="1 2">WSC-6</strain>
    </source>
</reference>
<name>A0ABT1U462_9GAMM</name>
<dbReference type="Proteomes" id="UP001524586">
    <property type="component" value="Unassembled WGS sequence"/>
</dbReference>
<gene>
    <name evidence="1" type="ORF">NP596_09160</name>
</gene>
<protein>
    <submittedName>
        <fullName evidence="1">Uncharacterized protein</fullName>
    </submittedName>
</protein>
<sequence length="130" mass="14041">MVALIRLFLVLILVLLQFAAPLVHAHIGESAQVGGLHLHEFENLHVHKTAAFAQARLDHASCVQSAVVELGSAIKLKSPIGDLDADYCLISDSQGWVLQPVLEEINFSPHQTGNLTAPAYNQHPTRAPPA</sequence>
<organism evidence="1 2">
    <name type="scientific">Methylomonas rivi</name>
    <dbReference type="NCBI Taxonomy" id="2952226"/>
    <lineage>
        <taxon>Bacteria</taxon>
        <taxon>Pseudomonadati</taxon>
        <taxon>Pseudomonadota</taxon>
        <taxon>Gammaproteobacteria</taxon>
        <taxon>Methylococcales</taxon>
        <taxon>Methylococcaceae</taxon>
        <taxon>Methylomonas</taxon>
    </lineage>
</organism>
<dbReference type="EMBL" id="JANIBK010000037">
    <property type="protein sequence ID" value="MCQ8128627.1"/>
    <property type="molecule type" value="Genomic_DNA"/>
</dbReference>
<dbReference type="RefSeq" id="WP_256615020.1">
    <property type="nucleotide sequence ID" value="NZ_JANIBK010000037.1"/>
</dbReference>
<evidence type="ECO:0000313" key="1">
    <source>
        <dbReference type="EMBL" id="MCQ8128627.1"/>
    </source>
</evidence>
<evidence type="ECO:0000313" key="2">
    <source>
        <dbReference type="Proteomes" id="UP001524586"/>
    </source>
</evidence>
<keyword evidence="2" id="KW-1185">Reference proteome</keyword>
<proteinExistence type="predicted"/>
<accession>A0ABT1U462</accession>